<dbReference type="PANTHER" id="PTHR11851:SF225">
    <property type="entry name" value="NON-PEPTIDASE HOMOLOG YMXG"/>
    <property type="match status" value="1"/>
</dbReference>
<comment type="caution">
    <text evidence="3">The sequence shown here is derived from an EMBL/GenBank/DDBJ whole genome shotgun (WGS) entry which is preliminary data.</text>
</comment>
<gene>
    <name evidence="3" type="ORF">ICL16_16585</name>
</gene>
<dbReference type="Pfam" id="PF05193">
    <property type="entry name" value="Peptidase_M16_C"/>
    <property type="match status" value="1"/>
</dbReference>
<dbReference type="InterPro" id="IPR011765">
    <property type="entry name" value="Pept_M16_N"/>
</dbReference>
<dbReference type="SUPFAM" id="SSF63411">
    <property type="entry name" value="LuxS/MPP-like metallohydrolase"/>
    <property type="match status" value="2"/>
</dbReference>
<proteinExistence type="predicted"/>
<dbReference type="InterPro" id="IPR050361">
    <property type="entry name" value="MPP/UQCRC_Complex"/>
</dbReference>
<reference evidence="3" key="1">
    <citation type="submission" date="2020-09" db="EMBL/GenBank/DDBJ databases">
        <title>Iningainema tapete sp. nov. (Scytonemataceae, Cyanobacteria) from greenhouses in central Florida (USA) produces two types of nodularin with biosynthetic potential for microcystin-LR and anabaenopeptins.</title>
        <authorList>
            <person name="Berthold D.E."/>
            <person name="Lefler F.W."/>
            <person name="Huang I.-S."/>
            <person name="Abdulla H."/>
            <person name="Zimba P.V."/>
            <person name="Laughinghouse H.D. IV."/>
        </authorList>
    </citation>
    <scope>NUCLEOTIDE SEQUENCE</scope>
    <source>
        <strain evidence="3">BLCCT55</strain>
    </source>
</reference>
<dbReference type="RefSeq" id="WP_190829684.1">
    <property type="nucleotide sequence ID" value="NZ_CAWPPI010000057.1"/>
</dbReference>
<feature type="domain" description="Peptidase M16 N-terminal" evidence="1">
    <location>
        <begin position="74"/>
        <end position="193"/>
    </location>
</feature>
<protein>
    <submittedName>
        <fullName evidence="3">Insulinase family protein</fullName>
    </submittedName>
</protein>
<dbReference type="InterPro" id="IPR007863">
    <property type="entry name" value="Peptidase_M16_C"/>
</dbReference>
<dbReference type="AlphaFoldDB" id="A0A8J6XD51"/>
<evidence type="ECO:0000313" key="4">
    <source>
        <dbReference type="Proteomes" id="UP000629098"/>
    </source>
</evidence>
<accession>A0A8J6XD51</accession>
<dbReference type="Pfam" id="PF00675">
    <property type="entry name" value="Peptidase_M16"/>
    <property type="match status" value="1"/>
</dbReference>
<evidence type="ECO:0000313" key="3">
    <source>
        <dbReference type="EMBL" id="MBD2773645.1"/>
    </source>
</evidence>
<evidence type="ECO:0000259" key="1">
    <source>
        <dbReference type="Pfam" id="PF00675"/>
    </source>
</evidence>
<dbReference type="Proteomes" id="UP000629098">
    <property type="component" value="Unassembled WGS sequence"/>
</dbReference>
<dbReference type="PANTHER" id="PTHR11851">
    <property type="entry name" value="METALLOPROTEASE"/>
    <property type="match status" value="1"/>
</dbReference>
<organism evidence="3 4">
    <name type="scientific">Iningainema tapete BLCC-T55</name>
    <dbReference type="NCBI Taxonomy" id="2748662"/>
    <lineage>
        <taxon>Bacteria</taxon>
        <taxon>Bacillati</taxon>
        <taxon>Cyanobacteriota</taxon>
        <taxon>Cyanophyceae</taxon>
        <taxon>Nostocales</taxon>
        <taxon>Scytonemataceae</taxon>
        <taxon>Iningainema tapete</taxon>
    </lineage>
</organism>
<feature type="domain" description="Peptidase M16 C-terminal" evidence="2">
    <location>
        <begin position="223"/>
        <end position="400"/>
    </location>
</feature>
<sequence>MNRQDAKSAKKRRIGRRFFYALLLSFSFLLLTFNFSLAAEAKHYTELQFAPLPEVRLPRYERFVLKNGLVVYLMEDHELPLVNGTLLVRTGSRLESGDKVGLADLMGSVMRSGGTLRYPPDRLNEILEQRSASVEVGVGETFGSAGFECLSEDLSLVFGLFADVIREPAFAQDKLDLEKTQKRGEIARRNDDPDGIAGREFQKLIYGKDSPYARTVEYKSLDNISRADLIGFKERYFFPGNSILGIVGDFDAKKMRGLIQSGFGDWQSRQNAAKVELPPVRQVSTGGVFFVNQPQLTQSSVLMGHLGGQYNSPDYPALDVLNGVLNGFGGRLFNQVRSRQGLAYSVYGYWSPSFDYPGTFTAGGQTRSNATVQFVQALKEEVKRLQSQQVTKEELAFAKESTLNSFVFNFENPSQTLSRLMRYEYYGYPADFLFRYQKAVAATTAADVQRVAQKYLQPEKMVTLVVGNQAAINPPLTQLSAQVTPIDITIPGTPTQAAN</sequence>
<dbReference type="EMBL" id="JACXAE010000057">
    <property type="protein sequence ID" value="MBD2773645.1"/>
    <property type="molecule type" value="Genomic_DNA"/>
</dbReference>
<dbReference type="Gene3D" id="3.30.830.10">
    <property type="entry name" value="Metalloenzyme, LuxS/M16 peptidase-like"/>
    <property type="match status" value="2"/>
</dbReference>
<evidence type="ECO:0000259" key="2">
    <source>
        <dbReference type="Pfam" id="PF05193"/>
    </source>
</evidence>
<keyword evidence="4" id="KW-1185">Reference proteome</keyword>
<name>A0A8J6XD51_9CYAN</name>
<dbReference type="InterPro" id="IPR011249">
    <property type="entry name" value="Metalloenz_LuxS/M16"/>
</dbReference>
<dbReference type="GO" id="GO:0046872">
    <property type="term" value="F:metal ion binding"/>
    <property type="evidence" value="ECO:0007669"/>
    <property type="project" value="InterPro"/>
</dbReference>